<dbReference type="SUPFAM" id="SSF48150">
    <property type="entry name" value="DNA-glycosylase"/>
    <property type="match status" value="1"/>
</dbReference>
<evidence type="ECO:0000256" key="5">
    <source>
        <dbReference type="ARBA" id="ARBA00023204"/>
    </source>
</evidence>
<evidence type="ECO:0000313" key="10">
    <source>
        <dbReference type="EMBL" id="MBD3364384.1"/>
    </source>
</evidence>
<comment type="function">
    <text evidence="7">Hydrolysis of the deoxyribose N-glycosidic bond to excise 3-methyladenine from the damaged DNA polymer formed by alkylation lesions.</text>
</comment>
<dbReference type="GO" id="GO:0008725">
    <property type="term" value="F:DNA-3-methyladenine glycosylase activity"/>
    <property type="evidence" value="ECO:0007669"/>
    <property type="project" value="UniProtKB-EC"/>
</dbReference>
<gene>
    <name evidence="10" type="primary">tag</name>
    <name evidence="10" type="ORF">GF359_04120</name>
</gene>
<dbReference type="InterPro" id="IPR005019">
    <property type="entry name" value="Adenine_glyco"/>
</dbReference>
<feature type="binding site" evidence="9">
    <location>
        <position position="20"/>
    </location>
    <ligand>
        <name>Zn(2+)</name>
        <dbReference type="ChEBI" id="CHEBI:29105"/>
    </ligand>
</feature>
<dbReference type="InterPro" id="IPR004597">
    <property type="entry name" value="Tag"/>
</dbReference>
<evidence type="ECO:0000256" key="1">
    <source>
        <dbReference type="ARBA" id="ARBA00022723"/>
    </source>
</evidence>
<dbReference type="InterPro" id="IPR011257">
    <property type="entry name" value="DNA_glycosylase"/>
</dbReference>
<dbReference type="GO" id="GO:0046872">
    <property type="term" value="F:metal ion binding"/>
    <property type="evidence" value="ECO:0007669"/>
    <property type="project" value="UniProtKB-KW"/>
</dbReference>
<evidence type="ECO:0000256" key="4">
    <source>
        <dbReference type="ARBA" id="ARBA00022833"/>
    </source>
</evidence>
<comment type="catalytic activity">
    <reaction evidence="6">
        <text>Hydrolysis of alkylated DNA, releasing 3-methyladenine.</text>
        <dbReference type="EC" id="3.2.2.20"/>
    </reaction>
</comment>
<proteinExistence type="predicted"/>
<organism evidence="10 11">
    <name type="scientific">candidate division WOR-3 bacterium</name>
    <dbReference type="NCBI Taxonomy" id="2052148"/>
    <lineage>
        <taxon>Bacteria</taxon>
        <taxon>Bacteria division WOR-3</taxon>
    </lineage>
</organism>
<evidence type="ECO:0000256" key="7">
    <source>
        <dbReference type="ARBA" id="ARBA00057608"/>
    </source>
</evidence>
<dbReference type="AlphaFoldDB" id="A0A9D5KA09"/>
<accession>A0A9D5KA09</accession>
<keyword evidence="10" id="KW-0326">Glycosidase</keyword>
<dbReference type="FunFam" id="1.10.340.30:FF:000009">
    <property type="entry name" value="DNA-3-methyladenine glycosylase I"/>
    <property type="match status" value="1"/>
</dbReference>
<dbReference type="EC" id="3.2.2.20" evidence="8"/>
<dbReference type="PANTHER" id="PTHR31116:SF29">
    <property type="entry name" value="DNA GLYCOSYLASE SUPERFAMILY PROTEIN"/>
    <property type="match status" value="1"/>
</dbReference>
<comment type="caution">
    <text evidence="10">The sequence shown here is derived from an EMBL/GenBank/DDBJ whole genome shotgun (WGS) entry which is preliminary data.</text>
</comment>
<dbReference type="Proteomes" id="UP000630660">
    <property type="component" value="Unassembled WGS sequence"/>
</dbReference>
<keyword evidence="3 10" id="KW-0378">Hydrolase</keyword>
<feature type="binding site" evidence="9">
    <location>
        <position position="182"/>
    </location>
    <ligand>
        <name>Zn(2+)</name>
        <dbReference type="ChEBI" id="CHEBI:29105"/>
    </ligand>
</feature>
<evidence type="ECO:0000256" key="2">
    <source>
        <dbReference type="ARBA" id="ARBA00022763"/>
    </source>
</evidence>
<evidence type="ECO:0000313" key="11">
    <source>
        <dbReference type="Proteomes" id="UP000630660"/>
    </source>
</evidence>
<keyword evidence="5" id="KW-0234">DNA repair</keyword>
<dbReference type="Gene3D" id="1.10.340.30">
    <property type="entry name" value="Hypothetical protein, domain 2"/>
    <property type="match status" value="1"/>
</dbReference>
<sequence>MSKQRCGWVDPEHELYVAYHDEEWGVPCHDDAKLFEMLILEGVQAGLSWSTVLKKRENYRKAFDNFDVKKVAAYDEKKVAELLANEGIIRNRLKVNSAVRNAKVVLEIQKEFDSFDSYIWGFVNHKPIQNEITSLSDIPGSTELSDKISKDLKKRGMNFVGSTIIYAFMQAVGMVNDHQRSCYRYSEVKGMM</sequence>
<evidence type="ECO:0000256" key="3">
    <source>
        <dbReference type="ARBA" id="ARBA00022801"/>
    </source>
</evidence>
<dbReference type="PANTHER" id="PTHR31116">
    <property type="entry name" value="OS04G0501200 PROTEIN"/>
    <property type="match status" value="1"/>
</dbReference>
<dbReference type="Pfam" id="PF03352">
    <property type="entry name" value="Adenine_glyco"/>
    <property type="match status" value="1"/>
</dbReference>
<dbReference type="NCBIfam" id="TIGR00624">
    <property type="entry name" value="tag"/>
    <property type="match status" value="1"/>
</dbReference>
<feature type="binding site" evidence="9">
    <location>
        <position position="6"/>
    </location>
    <ligand>
        <name>Zn(2+)</name>
        <dbReference type="ChEBI" id="CHEBI:29105"/>
    </ligand>
</feature>
<evidence type="ECO:0000256" key="6">
    <source>
        <dbReference type="ARBA" id="ARBA00052558"/>
    </source>
</evidence>
<name>A0A9D5KA09_UNCW3</name>
<dbReference type="GO" id="GO:0006284">
    <property type="term" value="P:base-excision repair"/>
    <property type="evidence" value="ECO:0007669"/>
    <property type="project" value="InterPro"/>
</dbReference>
<keyword evidence="4 9" id="KW-0862">Zinc</keyword>
<evidence type="ECO:0000256" key="8">
    <source>
        <dbReference type="ARBA" id="ARBA00066766"/>
    </source>
</evidence>
<protein>
    <recommendedName>
        <fullName evidence="8">DNA-3-methyladenine glycosylase I</fullName>
        <ecNumber evidence="8">3.2.2.20</ecNumber>
    </recommendedName>
</protein>
<evidence type="ECO:0000256" key="9">
    <source>
        <dbReference type="PIRSR" id="PIRSR604597-1"/>
    </source>
</evidence>
<keyword evidence="2" id="KW-0227">DNA damage</keyword>
<feature type="binding site" evidence="9">
    <location>
        <position position="178"/>
    </location>
    <ligand>
        <name>Zn(2+)</name>
        <dbReference type="ChEBI" id="CHEBI:29105"/>
    </ligand>
</feature>
<reference evidence="10" key="1">
    <citation type="submission" date="2019-11" db="EMBL/GenBank/DDBJ databases">
        <title>Microbial mats filling the niche in hypersaline microbial mats.</title>
        <authorList>
            <person name="Wong H.L."/>
            <person name="Macleod F.I."/>
            <person name="White R.A. III"/>
            <person name="Burns B.P."/>
        </authorList>
    </citation>
    <scope>NUCLEOTIDE SEQUENCE</scope>
    <source>
        <strain evidence="10">Bin_327</strain>
    </source>
</reference>
<keyword evidence="1 9" id="KW-0479">Metal-binding</keyword>
<dbReference type="EMBL" id="WJKJ01000133">
    <property type="protein sequence ID" value="MBD3364384.1"/>
    <property type="molecule type" value="Genomic_DNA"/>
</dbReference>